<comment type="caution">
    <text evidence="2">The sequence shown here is derived from an EMBL/GenBank/DDBJ whole genome shotgun (WGS) entry which is preliminary data.</text>
</comment>
<feature type="transmembrane region" description="Helical" evidence="1">
    <location>
        <begin position="150"/>
        <end position="171"/>
    </location>
</feature>
<dbReference type="Proteomes" id="UP001225072">
    <property type="component" value="Unassembled WGS sequence"/>
</dbReference>
<feature type="transmembrane region" description="Helical" evidence="1">
    <location>
        <begin position="329"/>
        <end position="350"/>
    </location>
</feature>
<name>A0ABU0TMT9_9FLAO</name>
<organism evidence="2 3">
    <name type="scientific">Chryseobacterium camelliae</name>
    <dbReference type="NCBI Taxonomy" id="1265445"/>
    <lineage>
        <taxon>Bacteria</taxon>
        <taxon>Pseudomonadati</taxon>
        <taxon>Bacteroidota</taxon>
        <taxon>Flavobacteriia</taxon>
        <taxon>Flavobacteriales</taxon>
        <taxon>Weeksellaceae</taxon>
        <taxon>Chryseobacterium group</taxon>
        <taxon>Chryseobacterium</taxon>
    </lineage>
</organism>
<evidence type="ECO:0000313" key="3">
    <source>
        <dbReference type="Proteomes" id="UP001225072"/>
    </source>
</evidence>
<dbReference type="Pfam" id="PF19558">
    <property type="entry name" value="DUF6080"/>
    <property type="match status" value="2"/>
</dbReference>
<reference evidence="2 3" key="1">
    <citation type="submission" date="2023-07" db="EMBL/GenBank/DDBJ databases">
        <title>Functional and genomic diversity of the sorghum phyllosphere microbiome.</title>
        <authorList>
            <person name="Shade A."/>
        </authorList>
    </citation>
    <scope>NUCLEOTIDE SEQUENCE [LARGE SCALE GENOMIC DNA]</scope>
    <source>
        <strain evidence="2 3">SORGH_AS_1064</strain>
    </source>
</reference>
<keyword evidence="1" id="KW-0472">Membrane</keyword>
<feature type="transmembrane region" description="Helical" evidence="1">
    <location>
        <begin position="119"/>
        <end position="138"/>
    </location>
</feature>
<evidence type="ECO:0008006" key="4">
    <source>
        <dbReference type="Google" id="ProtNLM"/>
    </source>
</evidence>
<sequence>MIEMQQSRPVFILFLHKFSEVSKFKTKFVDFIKLTFPSSGSELLIFLFFLLSYGYLGTYIALNYRIIFDDRIPWDAYFSFDNRSIVMTGGSFERHPLSYYFFNWMRIIALWVSDGKTDAIFRLVLAWFSNIAVSLSVLQVFKYLKNIISLPLTMSILLALFFGLFSTTMILSFTPENFTYTLFLLTLYNHYSAKQLKNEKKISVFAMAASGIAIGGITITNIVKVFIPVPFEKGLYRSWKKLGNATLRIAVTCICFVLLYLNRINFNYHNIFNKTSEQYEKFSNVHSTPLWDMVMSYFFGGNILFSNFIIRDKHNMKGFEFKGLIMDVYSSWIPYIFITALLLLVFWSYFKNFGNRMVQVLMISFLFDISIHCFLKFGLHTGYIYGGHFVFVYPLLLGWLLYSYRKSPACLSSFMLVIALLLVYLACNNIYRMSEFFWFLDLYYA</sequence>
<feature type="transmembrane region" description="Helical" evidence="1">
    <location>
        <begin position="289"/>
        <end position="309"/>
    </location>
</feature>
<keyword evidence="1" id="KW-1133">Transmembrane helix</keyword>
<dbReference type="InterPro" id="IPR045726">
    <property type="entry name" value="DUF6080"/>
</dbReference>
<evidence type="ECO:0000313" key="2">
    <source>
        <dbReference type="EMBL" id="MDQ1098370.1"/>
    </source>
</evidence>
<gene>
    <name evidence="2" type="ORF">QE404_003517</name>
</gene>
<evidence type="ECO:0000256" key="1">
    <source>
        <dbReference type="SAM" id="Phobius"/>
    </source>
</evidence>
<keyword evidence="1" id="KW-0812">Transmembrane</keyword>
<feature type="transmembrane region" description="Helical" evidence="1">
    <location>
        <begin position="205"/>
        <end position="227"/>
    </location>
</feature>
<dbReference type="EMBL" id="JAUTAL010000001">
    <property type="protein sequence ID" value="MDQ1098370.1"/>
    <property type="molecule type" value="Genomic_DNA"/>
</dbReference>
<protein>
    <recommendedName>
        <fullName evidence="4">Glycosyltransferase RgtA/B/C/D-like domain-containing protein</fullName>
    </recommendedName>
</protein>
<feature type="transmembrane region" description="Helical" evidence="1">
    <location>
        <begin position="409"/>
        <end position="431"/>
    </location>
</feature>
<feature type="transmembrane region" description="Helical" evidence="1">
    <location>
        <begin position="247"/>
        <end position="268"/>
    </location>
</feature>
<proteinExistence type="predicted"/>
<feature type="transmembrane region" description="Helical" evidence="1">
    <location>
        <begin position="383"/>
        <end position="402"/>
    </location>
</feature>
<accession>A0ABU0TMT9</accession>
<feature type="transmembrane region" description="Helical" evidence="1">
    <location>
        <begin position="43"/>
        <end position="62"/>
    </location>
</feature>
<keyword evidence="3" id="KW-1185">Reference proteome</keyword>